<dbReference type="AlphaFoldDB" id="A0A432W107"/>
<feature type="transmembrane region" description="Helical" evidence="8">
    <location>
        <begin position="156"/>
        <end position="177"/>
    </location>
</feature>
<evidence type="ECO:0000256" key="4">
    <source>
        <dbReference type="ARBA" id="ARBA00022475"/>
    </source>
</evidence>
<keyword evidence="7 8" id="KW-0472">Membrane</keyword>
<evidence type="ECO:0000256" key="1">
    <source>
        <dbReference type="ARBA" id="ARBA00004651"/>
    </source>
</evidence>
<comment type="subcellular location">
    <subcellularLocation>
        <location evidence="1">Cell membrane</location>
        <topology evidence="1">Multi-pass membrane protein</topology>
    </subcellularLocation>
</comment>
<evidence type="ECO:0000256" key="8">
    <source>
        <dbReference type="SAM" id="Phobius"/>
    </source>
</evidence>
<dbReference type="GO" id="GO:0055085">
    <property type="term" value="P:transmembrane transport"/>
    <property type="evidence" value="ECO:0007669"/>
    <property type="project" value="TreeGrafter"/>
</dbReference>
<feature type="transmembrane region" description="Helical" evidence="8">
    <location>
        <begin position="240"/>
        <end position="270"/>
    </location>
</feature>
<feature type="transmembrane region" description="Helical" evidence="8">
    <location>
        <begin position="20"/>
        <end position="52"/>
    </location>
</feature>
<dbReference type="Proteomes" id="UP000288395">
    <property type="component" value="Unassembled WGS sequence"/>
</dbReference>
<keyword evidence="5 8" id="KW-0812">Transmembrane</keyword>
<dbReference type="RefSeq" id="WP_126765586.1">
    <property type="nucleotide sequence ID" value="NZ_PIPJ01000002.1"/>
</dbReference>
<keyword evidence="3" id="KW-0813">Transport</keyword>
<reference evidence="10" key="1">
    <citation type="journal article" date="2018" name="Front. Microbiol.">
        <title>Genome-Based Analysis Reveals the Taxonomy and Diversity of the Family Idiomarinaceae.</title>
        <authorList>
            <person name="Liu Y."/>
            <person name="Lai Q."/>
            <person name="Shao Z."/>
        </authorList>
    </citation>
    <scope>NUCLEOTIDE SEQUENCE [LARGE SCALE GENOMIC DNA]</scope>
    <source>
        <strain evidence="10">GBPy7</strain>
    </source>
</reference>
<dbReference type="PANTHER" id="PTHR21716">
    <property type="entry name" value="TRANSMEMBRANE PROTEIN"/>
    <property type="match status" value="1"/>
</dbReference>
<keyword evidence="4" id="KW-1003">Cell membrane</keyword>
<dbReference type="PANTHER" id="PTHR21716:SF53">
    <property type="entry name" value="PERMEASE PERM-RELATED"/>
    <property type="match status" value="1"/>
</dbReference>
<sequence length="366" mass="40653">MLGYLRNWFQRRFSDPNAVTLTLLLVISFAIIMFAGQILAPILVAIALAYLLEWPVARLQSVGLGRLYAVLIVFLLFISFALLLVFFLVPVIWQQGVNLLSELPLIAQAWRDLMESAEEIAPAFIDGSQIQMFTDKVNDRLLQFGQSILERSWNTIVLLAVFLVYMIIVPLLVFFMLKDKALLLSHFSRVLPEQRRLISQVGTEMNSQIMNYIRGKSAEIVIVGVVTFITFSFFDLRYSALLATLVGLSVLVPYIGAAVVTIPVALVGLFQFGISPILFWLIFAYLVIQALDGNVLVPILFSEAVSLNPVYIIGAVLIFGGIWGFWGVFFAIPLASLVKAVITALSHQGEHVDEQPTEPTGADLAE</sequence>
<dbReference type="OrthoDB" id="5562213at2"/>
<accession>A0A432W107</accession>
<feature type="transmembrane region" description="Helical" evidence="8">
    <location>
        <begin position="277"/>
        <end position="299"/>
    </location>
</feature>
<evidence type="ECO:0000256" key="5">
    <source>
        <dbReference type="ARBA" id="ARBA00022692"/>
    </source>
</evidence>
<proteinExistence type="inferred from homology"/>
<evidence type="ECO:0000256" key="6">
    <source>
        <dbReference type="ARBA" id="ARBA00022989"/>
    </source>
</evidence>
<comment type="caution">
    <text evidence="9">The sequence shown here is derived from an EMBL/GenBank/DDBJ whole genome shotgun (WGS) entry which is preliminary data.</text>
</comment>
<feature type="transmembrane region" description="Helical" evidence="8">
    <location>
        <begin position="311"/>
        <end position="332"/>
    </location>
</feature>
<evidence type="ECO:0000256" key="2">
    <source>
        <dbReference type="ARBA" id="ARBA00009773"/>
    </source>
</evidence>
<dbReference type="GO" id="GO:0005886">
    <property type="term" value="C:plasma membrane"/>
    <property type="evidence" value="ECO:0007669"/>
    <property type="project" value="UniProtKB-SubCell"/>
</dbReference>
<keyword evidence="10" id="KW-1185">Reference proteome</keyword>
<dbReference type="EMBL" id="PIPJ01000002">
    <property type="protein sequence ID" value="RUO22663.1"/>
    <property type="molecule type" value="Genomic_DNA"/>
</dbReference>
<evidence type="ECO:0000313" key="10">
    <source>
        <dbReference type="Proteomes" id="UP000288395"/>
    </source>
</evidence>
<evidence type="ECO:0000313" key="9">
    <source>
        <dbReference type="EMBL" id="RUO22663.1"/>
    </source>
</evidence>
<dbReference type="InterPro" id="IPR002549">
    <property type="entry name" value="AI-2E-like"/>
</dbReference>
<feature type="transmembrane region" description="Helical" evidence="8">
    <location>
        <begin position="64"/>
        <end position="93"/>
    </location>
</feature>
<protein>
    <submittedName>
        <fullName evidence="9">AI-2E family transporter</fullName>
    </submittedName>
</protein>
<gene>
    <name evidence="9" type="ORF">CWE08_03235</name>
</gene>
<evidence type="ECO:0000256" key="7">
    <source>
        <dbReference type="ARBA" id="ARBA00023136"/>
    </source>
</evidence>
<keyword evidence="6 8" id="KW-1133">Transmembrane helix</keyword>
<dbReference type="Pfam" id="PF01594">
    <property type="entry name" value="AI-2E_transport"/>
    <property type="match status" value="1"/>
</dbReference>
<name>A0A432W107_9GAMM</name>
<comment type="similarity">
    <text evidence="2">Belongs to the autoinducer-2 exporter (AI-2E) (TC 2.A.86) family.</text>
</comment>
<evidence type="ECO:0000256" key="3">
    <source>
        <dbReference type="ARBA" id="ARBA00022448"/>
    </source>
</evidence>
<organism evidence="9 10">
    <name type="scientific">Aliidiomarina iranensis</name>
    <dbReference type="NCBI Taxonomy" id="1434071"/>
    <lineage>
        <taxon>Bacteria</taxon>
        <taxon>Pseudomonadati</taxon>
        <taxon>Pseudomonadota</taxon>
        <taxon>Gammaproteobacteria</taxon>
        <taxon>Alteromonadales</taxon>
        <taxon>Idiomarinaceae</taxon>
        <taxon>Aliidiomarina</taxon>
    </lineage>
</organism>